<dbReference type="GO" id="GO:0004185">
    <property type="term" value="F:serine-type carboxypeptidase activity"/>
    <property type="evidence" value="ECO:0007669"/>
    <property type="project" value="UniProtKB-EC"/>
</dbReference>
<protein>
    <recommendedName>
        <fullName evidence="2">carboxypeptidase C</fullName>
        <ecNumber evidence="2">3.4.16.5</ecNumber>
    </recommendedName>
</protein>
<keyword evidence="5" id="KW-0378">Hydrolase</keyword>
<dbReference type="PRINTS" id="PR00724">
    <property type="entry name" value="CRBOXYPTASEC"/>
</dbReference>
<dbReference type="Gene3D" id="1.10.287.410">
    <property type="match status" value="1"/>
</dbReference>
<gene>
    <name evidence="7" type="ORF">Agabi119p4_10026</name>
</gene>
<dbReference type="Pfam" id="PF00450">
    <property type="entry name" value="Peptidase_S10"/>
    <property type="match status" value="1"/>
</dbReference>
<dbReference type="Gene3D" id="3.40.50.1820">
    <property type="entry name" value="alpha/beta hydrolase"/>
    <property type="match status" value="1"/>
</dbReference>
<name>A0A8H7C5Q2_AGABI</name>
<comment type="caution">
    <text evidence="7">The sequence shown here is derived from an EMBL/GenBank/DDBJ whole genome shotgun (WGS) entry which is preliminary data.</text>
</comment>
<sequence length="431" mass="47436">MSKDLEEQVLRVDGPTPSIAGWIGLEGDSDVKPKRSFFWFFEAEKDPDDAPLILSMGGGPGSSGMMNALLYEAPCIIGPKGTTKPNKDRWTESFNLLALDHPIGVGYSYGMSVNNSQAAAEDVLDFLQRFFKLYPNLARSQLVLADGSYGGTYVAHIGSVIHSHNELLARGNSREIPINLESIVLHNPIFNPLAHYQWLLHYRCFLHQVHNTTTCQELSGYLGPCLEAIGLAFEDSTTVNSVAAQNICLGQLGAGDTQGVLLEDIRKTCDSDDVFVCYPEYLWASDLFNSAEAKRILRAPNGLVFEGSSERVGKDFYAAGDIIRPHHKLYEPLLRDGIRILFIIGAQDANCAWPGVLSSIKLLQTPYQREFNSAPDVRWPARNVTVRKAGPGAAGQLTYALLEDAGHTVGQDQPVLMKDIVAKFITEVDFF</sequence>
<organism evidence="7 8">
    <name type="scientific">Agaricus bisporus var. burnettii</name>
    <dbReference type="NCBI Taxonomy" id="192524"/>
    <lineage>
        <taxon>Eukaryota</taxon>
        <taxon>Fungi</taxon>
        <taxon>Dikarya</taxon>
        <taxon>Basidiomycota</taxon>
        <taxon>Agaricomycotina</taxon>
        <taxon>Agaricomycetes</taxon>
        <taxon>Agaricomycetidae</taxon>
        <taxon>Agaricales</taxon>
        <taxon>Agaricineae</taxon>
        <taxon>Agaricaceae</taxon>
        <taxon>Agaricus</taxon>
    </lineage>
</organism>
<keyword evidence="3" id="KW-0121">Carboxypeptidase</keyword>
<dbReference type="InterPro" id="IPR001563">
    <property type="entry name" value="Peptidase_S10"/>
</dbReference>
<dbReference type="EMBL" id="JABXXO010000013">
    <property type="protein sequence ID" value="KAF7762034.1"/>
    <property type="molecule type" value="Genomic_DNA"/>
</dbReference>
<proteinExistence type="inferred from homology"/>
<evidence type="ECO:0000313" key="7">
    <source>
        <dbReference type="EMBL" id="KAF7762034.1"/>
    </source>
</evidence>
<keyword evidence="4" id="KW-0645">Protease</keyword>
<evidence type="ECO:0000256" key="2">
    <source>
        <dbReference type="ARBA" id="ARBA00012446"/>
    </source>
</evidence>
<dbReference type="EC" id="3.4.16.5" evidence="2"/>
<keyword evidence="6" id="KW-0325">Glycoprotein</keyword>
<dbReference type="AlphaFoldDB" id="A0A8H7C5Q2"/>
<dbReference type="SUPFAM" id="SSF53474">
    <property type="entry name" value="alpha/beta-Hydrolases"/>
    <property type="match status" value="1"/>
</dbReference>
<evidence type="ECO:0000256" key="5">
    <source>
        <dbReference type="ARBA" id="ARBA00022801"/>
    </source>
</evidence>
<dbReference type="GO" id="GO:0006508">
    <property type="term" value="P:proteolysis"/>
    <property type="evidence" value="ECO:0007669"/>
    <property type="project" value="UniProtKB-KW"/>
</dbReference>
<dbReference type="InterPro" id="IPR029058">
    <property type="entry name" value="AB_hydrolase_fold"/>
</dbReference>
<dbReference type="PANTHER" id="PTHR11802:SF113">
    <property type="entry name" value="SERINE CARBOXYPEPTIDASE CTSA-4.1"/>
    <property type="match status" value="1"/>
</dbReference>
<evidence type="ECO:0000256" key="1">
    <source>
        <dbReference type="ARBA" id="ARBA00009431"/>
    </source>
</evidence>
<reference evidence="7 8" key="1">
    <citation type="journal article" name="Sci. Rep.">
        <title>Telomere-to-telomere assembled and centromere annotated genomes of the two main subspecies of the button mushroom Agaricus bisporus reveal especially polymorphic chromosome ends.</title>
        <authorList>
            <person name="Sonnenberg A.S.M."/>
            <person name="Sedaghat-Telgerd N."/>
            <person name="Lavrijssen B."/>
            <person name="Ohm R.A."/>
            <person name="Hendrickx P.M."/>
            <person name="Scholtmeijer K."/>
            <person name="Baars J.J.P."/>
            <person name="van Peer A."/>
        </authorList>
    </citation>
    <scope>NUCLEOTIDE SEQUENCE [LARGE SCALE GENOMIC DNA]</scope>
    <source>
        <strain evidence="7 8">H119_p4</strain>
    </source>
</reference>
<dbReference type="PANTHER" id="PTHR11802">
    <property type="entry name" value="SERINE PROTEASE FAMILY S10 SERINE CARBOXYPEPTIDASE"/>
    <property type="match status" value="1"/>
</dbReference>
<evidence type="ECO:0000256" key="4">
    <source>
        <dbReference type="ARBA" id="ARBA00022670"/>
    </source>
</evidence>
<dbReference type="Proteomes" id="UP000629468">
    <property type="component" value="Unassembled WGS sequence"/>
</dbReference>
<evidence type="ECO:0000256" key="3">
    <source>
        <dbReference type="ARBA" id="ARBA00022645"/>
    </source>
</evidence>
<accession>A0A8H7C5Q2</accession>
<comment type="similarity">
    <text evidence="1">Belongs to the peptidase S10 family.</text>
</comment>
<evidence type="ECO:0000313" key="8">
    <source>
        <dbReference type="Proteomes" id="UP000629468"/>
    </source>
</evidence>
<evidence type="ECO:0000256" key="6">
    <source>
        <dbReference type="ARBA" id="ARBA00023180"/>
    </source>
</evidence>